<reference evidence="2 3" key="1">
    <citation type="submission" date="2023-09" db="EMBL/GenBank/DDBJ databases">
        <authorList>
            <person name="Rey-Velasco X."/>
        </authorList>
    </citation>
    <scope>NUCLEOTIDE SEQUENCE [LARGE SCALE GENOMIC DNA]</scope>
    <source>
        <strain evidence="2 3">F388</strain>
    </source>
</reference>
<keyword evidence="3" id="KW-1185">Reference proteome</keyword>
<gene>
    <name evidence="2" type="ORF">RM706_06220</name>
</gene>
<proteinExistence type="predicted"/>
<dbReference type="Pfam" id="PF10592">
    <property type="entry name" value="AIPR"/>
    <property type="match status" value="1"/>
</dbReference>
<dbReference type="Proteomes" id="UP001255246">
    <property type="component" value="Unassembled WGS sequence"/>
</dbReference>
<evidence type="ECO:0000313" key="2">
    <source>
        <dbReference type="EMBL" id="MDT0606615.1"/>
    </source>
</evidence>
<organism evidence="2 3">
    <name type="scientific">Croceitalea rosinachiae</name>
    <dbReference type="NCBI Taxonomy" id="3075596"/>
    <lineage>
        <taxon>Bacteria</taxon>
        <taxon>Pseudomonadati</taxon>
        <taxon>Bacteroidota</taxon>
        <taxon>Flavobacteriia</taxon>
        <taxon>Flavobacteriales</taxon>
        <taxon>Flavobacteriaceae</taxon>
        <taxon>Croceitalea</taxon>
    </lineage>
</organism>
<comment type="caution">
    <text evidence="2">The sequence shown here is derived from an EMBL/GenBank/DDBJ whole genome shotgun (WGS) entry which is preliminary data.</text>
</comment>
<dbReference type="EMBL" id="JAVRHR010000001">
    <property type="protein sequence ID" value="MDT0606615.1"/>
    <property type="molecule type" value="Genomic_DNA"/>
</dbReference>
<name>A0ABU3A9P9_9FLAO</name>
<sequence length="571" mass="64289">MNHLDTFKKQLEIIDQFGVGNAHLAWVMSLYMDHPSALTLGSEGITDGGDDKKIDFIKLDYDLRKIVFAQGYHTSKTVESAPANKASDLNTASAWLISGDTSQVPDNLKSIIEECRTAISENEIDQIELLYVHNLPESVNVSKELDTAAKHLTNSLPNELEITVLYKELGLENTERLYLVQESSIIVQDTIDCPAKIQYQETGPNWTASIMSVPGYWLRDLFLIHGDELFSANYRGFLGVSRRKKINSGIKTTAEKQPQNFWVFNNGITILTTKITKEKSGVKIEGISIINGAQTTGSIGSLDGSIDLNNVKVLARVIECSDHKTIDEIVKYNNTQNKITTWDKFSNDPQQKRIQEEFSNFGHNYSLKRGFDNNSHLGIEVVAQPAIALEGHFQEANGGKNGVFESDKMYRTAFEDKKAKHLLFAYIIARAMDERRNELKRKQSDSSIIELEQKQLVLLRNLRFKYFFISVFGKTLDVVQGKNVDLSQIGFTPNYSKAKNKSLNDLIAEILPVINLVLTYSSTFISEDFGEYIRKENAAKILSDQVKSIIYAQESANPSPVIESFRQILCE</sequence>
<protein>
    <submittedName>
        <fullName evidence="2">AIPR family protein</fullName>
    </submittedName>
</protein>
<accession>A0ABU3A9P9</accession>
<feature type="domain" description="Abortive phage infection protein C-terminal" evidence="1">
    <location>
        <begin position="230"/>
        <end position="375"/>
    </location>
</feature>
<dbReference type="RefSeq" id="WP_311350166.1">
    <property type="nucleotide sequence ID" value="NZ_JAVRHR010000001.1"/>
</dbReference>
<evidence type="ECO:0000313" key="3">
    <source>
        <dbReference type="Proteomes" id="UP001255246"/>
    </source>
</evidence>
<evidence type="ECO:0000259" key="1">
    <source>
        <dbReference type="Pfam" id="PF10592"/>
    </source>
</evidence>
<dbReference type="InterPro" id="IPR018891">
    <property type="entry name" value="AIPR_C"/>
</dbReference>